<proteinExistence type="predicted"/>
<sequence>MDARTPGGLEAALAGVESAVTLVFFTQTFGCETCLPARQIVDQLASFSDRISVEEFNLVLDKSEVKTYAIQRAPAIAVVGAEDTGIRFYGAPEGHELVSLVEAIALVASRDSGLSDESRARIAEVDQPIDIQVFATPT</sequence>
<accession>A0A381SP08</accession>
<dbReference type="SUPFAM" id="SSF52833">
    <property type="entry name" value="Thioredoxin-like"/>
    <property type="match status" value="1"/>
</dbReference>
<organism evidence="1">
    <name type="scientific">marine metagenome</name>
    <dbReference type="NCBI Taxonomy" id="408172"/>
    <lineage>
        <taxon>unclassified sequences</taxon>
        <taxon>metagenomes</taxon>
        <taxon>ecological metagenomes</taxon>
    </lineage>
</organism>
<dbReference type="InterPro" id="IPR036249">
    <property type="entry name" value="Thioredoxin-like_sf"/>
</dbReference>
<evidence type="ECO:0008006" key="2">
    <source>
        <dbReference type="Google" id="ProtNLM"/>
    </source>
</evidence>
<gene>
    <name evidence="1" type="ORF">METZ01_LOCUS58008</name>
</gene>
<evidence type="ECO:0000313" key="1">
    <source>
        <dbReference type="EMBL" id="SVA05154.1"/>
    </source>
</evidence>
<reference evidence="1" key="1">
    <citation type="submission" date="2018-05" db="EMBL/GenBank/DDBJ databases">
        <authorList>
            <person name="Lanie J.A."/>
            <person name="Ng W.-L."/>
            <person name="Kazmierczak K.M."/>
            <person name="Andrzejewski T.M."/>
            <person name="Davidsen T.M."/>
            <person name="Wayne K.J."/>
            <person name="Tettelin H."/>
            <person name="Glass J.I."/>
            <person name="Rusch D."/>
            <person name="Podicherti R."/>
            <person name="Tsui H.-C.T."/>
            <person name="Winkler M.E."/>
        </authorList>
    </citation>
    <scope>NUCLEOTIDE SEQUENCE</scope>
</reference>
<dbReference type="AlphaFoldDB" id="A0A381SP08"/>
<dbReference type="EMBL" id="UINC01003306">
    <property type="protein sequence ID" value="SVA05154.1"/>
    <property type="molecule type" value="Genomic_DNA"/>
</dbReference>
<dbReference type="Gene3D" id="3.40.30.10">
    <property type="entry name" value="Glutaredoxin"/>
    <property type="match status" value="1"/>
</dbReference>
<dbReference type="PANTHER" id="PTHR37170">
    <property type="entry name" value="GLUTAREDOXIN-RELATED"/>
    <property type="match status" value="1"/>
</dbReference>
<name>A0A381SP08_9ZZZZ</name>
<dbReference type="PANTHER" id="PTHR37170:SF1">
    <property type="entry name" value="GLUTAREDOXIN-LIKE PROTEIN"/>
    <property type="match status" value="1"/>
</dbReference>
<protein>
    <recommendedName>
        <fullName evidence="2">Thioredoxin-like fold domain-containing protein</fullName>
    </recommendedName>
</protein>